<dbReference type="PANTHER" id="PTHR47505">
    <property type="entry name" value="DNA UTILIZATION PROTEIN YHGH"/>
    <property type="match status" value="1"/>
</dbReference>
<evidence type="ECO:0000313" key="5">
    <source>
        <dbReference type="Proteomes" id="UP001142610"/>
    </source>
</evidence>
<reference evidence="4" key="1">
    <citation type="submission" date="2022-07" db="EMBL/GenBank/DDBJ databases">
        <title>Parvularcula maris sp. nov., an algicidal bacterium isolated from seawater.</title>
        <authorList>
            <person name="Li F."/>
        </authorList>
    </citation>
    <scope>NUCLEOTIDE SEQUENCE</scope>
    <source>
        <strain evidence="4">BGMRC 0090</strain>
    </source>
</reference>
<evidence type="ECO:0000256" key="1">
    <source>
        <dbReference type="ARBA" id="ARBA00008007"/>
    </source>
</evidence>
<dbReference type="AlphaFoldDB" id="A0A9X2L976"/>
<keyword evidence="5" id="KW-1185">Reference proteome</keyword>
<comment type="caution">
    <text evidence="4">The sequence shown here is derived from an EMBL/GenBank/DDBJ whole genome shotgun (WGS) entry which is preliminary data.</text>
</comment>
<evidence type="ECO:0000313" key="4">
    <source>
        <dbReference type="EMBL" id="MCQ8185248.1"/>
    </source>
</evidence>
<dbReference type="SUPFAM" id="SSF53271">
    <property type="entry name" value="PRTase-like"/>
    <property type="match status" value="1"/>
</dbReference>
<dbReference type="Pfam" id="PF00156">
    <property type="entry name" value="Pribosyltran"/>
    <property type="match status" value="1"/>
</dbReference>
<dbReference type="PANTHER" id="PTHR47505:SF1">
    <property type="entry name" value="DNA UTILIZATION PROTEIN YHGH"/>
    <property type="match status" value="1"/>
</dbReference>
<proteinExistence type="inferred from homology"/>
<sequence length="261" mass="27761">MWQLTGRGKGRSLPRRLASMLFPPRCPLTGDKVEEPGRFSAAGWGKLSLLAPPWCEACGATAVEEAPLCASCAAPERYSRNLTGRGRLDAVRSAMRYSEASAGLVLELKYADRHDIAATLARPMAPLLKTMATPQRAMLVPVPLHPKRLAERRYNQALLLAAAIARHTGHAVASAVLRRKTATSPQKGLSVEGRYRNVASAFAANGSVTGQDIVLVDDVLTSGATLIGCAKALRRAGARSVRAVTAARVFPGTEGAQMELP</sequence>
<dbReference type="InterPro" id="IPR029057">
    <property type="entry name" value="PRTase-like"/>
</dbReference>
<dbReference type="InterPro" id="IPR000836">
    <property type="entry name" value="PRTase_dom"/>
</dbReference>
<evidence type="ECO:0000259" key="2">
    <source>
        <dbReference type="Pfam" id="PF00156"/>
    </source>
</evidence>
<dbReference type="InterPro" id="IPR044005">
    <property type="entry name" value="DZR_2"/>
</dbReference>
<dbReference type="Proteomes" id="UP001142610">
    <property type="component" value="Unassembled WGS sequence"/>
</dbReference>
<dbReference type="Pfam" id="PF18912">
    <property type="entry name" value="DZR_2"/>
    <property type="match status" value="1"/>
</dbReference>
<dbReference type="EMBL" id="JANIBC010000004">
    <property type="protein sequence ID" value="MCQ8185248.1"/>
    <property type="molecule type" value="Genomic_DNA"/>
</dbReference>
<accession>A0A9X2L976</accession>
<dbReference type="CDD" id="cd06223">
    <property type="entry name" value="PRTases_typeI"/>
    <property type="match status" value="1"/>
</dbReference>
<gene>
    <name evidence="4" type="ORF">NOG11_07565</name>
</gene>
<dbReference type="InterPro" id="IPR051910">
    <property type="entry name" value="ComF/GntX_DNA_util-trans"/>
</dbReference>
<comment type="similarity">
    <text evidence="1">Belongs to the ComF/GntX family.</text>
</comment>
<feature type="domain" description="Double zinc ribbon" evidence="3">
    <location>
        <begin position="19"/>
        <end position="73"/>
    </location>
</feature>
<dbReference type="Gene3D" id="3.40.50.2020">
    <property type="match status" value="1"/>
</dbReference>
<feature type="domain" description="Phosphoribosyltransferase" evidence="2">
    <location>
        <begin position="158"/>
        <end position="247"/>
    </location>
</feature>
<evidence type="ECO:0000259" key="3">
    <source>
        <dbReference type="Pfam" id="PF18912"/>
    </source>
</evidence>
<name>A0A9X2L976_9PROT</name>
<protein>
    <submittedName>
        <fullName evidence="4">ComF family protein</fullName>
    </submittedName>
</protein>
<organism evidence="4 5">
    <name type="scientific">Parvularcula maris</name>
    <dbReference type="NCBI Taxonomy" id="2965077"/>
    <lineage>
        <taxon>Bacteria</taxon>
        <taxon>Pseudomonadati</taxon>
        <taxon>Pseudomonadota</taxon>
        <taxon>Alphaproteobacteria</taxon>
        <taxon>Parvularculales</taxon>
        <taxon>Parvularculaceae</taxon>
        <taxon>Parvularcula</taxon>
    </lineage>
</organism>